<dbReference type="Proteomes" id="UP001234297">
    <property type="component" value="Chromosome 3"/>
</dbReference>
<proteinExistence type="predicted"/>
<gene>
    <name evidence="1" type="ORF">MRB53_011170</name>
</gene>
<organism evidence="1 2">
    <name type="scientific">Persea americana</name>
    <name type="common">Avocado</name>
    <dbReference type="NCBI Taxonomy" id="3435"/>
    <lineage>
        <taxon>Eukaryota</taxon>
        <taxon>Viridiplantae</taxon>
        <taxon>Streptophyta</taxon>
        <taxon>Embryophyta</taxon>
        <taxon>Tracheophyta</taxon>
        <taxon>Spermatophyta</taxon>
        <taxon>Magnoliopsida</taxon>
        <taxon>Magnoliidae</taxon>
        <taxon>Laurales</taxon>
        <taxon>Lauraceae</taxon>
        <taxon>Persea</taxon>
    </lineage>
</organism>
<sequence>MAISTVGHFINVHVDGKFISYVSLISSMALFCTKKGRLQFQGKSGLATTPLLEDFSRVLLTPLLPPSIDCSRANKKARISGFGSETRKNKSEIEQRFL</sequence>
<keyword evidence="2" id="KW-1185">Reference proteome</keyword>
<comment type="caution">
    <text evidence="1">The sequence shown here is derived from an EMBL/GenBank/DDBJ whole genome shotgun (WGS) entry which is preliminary data.</text>
</comment>
<evidence type="ECO:0000313" key="2">
    <source>
        <dbReference type="Proteomes" id="UP001234297"/>
    </source>
</evidence>
<name>A0ACC2LUP2_PERAE</name>
<reference evidence="1 2" key="1">
    <citation type="journal article" date="2022" name="Hortic Res">
        <title>A haplotype resolved chromosomal level avocado genome allows analysis of novel avocado genes.</title>
        <authorList>
            <person name="Nath O."/>
            <person name="Fletcher S.J."/>
            <person name="Hayward A."/>
            <person name="Shaw L.M."/>
            <person name="Masouleh A.K."/>
            <person name="Furtado A."/>
            <person name="Henry R.J."/>
            <person name="Mitter N."/>
        </authorList>
    </citation>
    <scope>NUCLEOTIDE SEQUENCE [LARGE SCALE GENOMIC DNA]</scope>
    <source>
        <strain evidence="2">cv. Hass</strain>
    </source>
</reference>
<evidence type="ECO:0000313" key="1">
    <source>
        <dbReference type="EMBL" id="KAJ8636903.1"/>
    </source>
</evidence>
<dbReference type="EMBL" id="CM056811">
    <property type="protein sequence ID" value="KAJ8636903.1"/>
    <property type="molecule type" value="Genomic_DNA"/>
</dbReference>
<accession>A0ACC2LUP2</accession>
<protein>
    <submittedName>
        <fullName evidence="1">Uncharacterized protein</fullName>
    </submittedName>
</protein>